<comment type="caution">
    <text evidence="1">The sequence shown here is derived from an EMBL/GenBank/DDBJ whole genome shotgun (WGS) entry which is preliminary data.</text>
</comment>
<proteinExistence type="predicted"/>
<dbReference type="EMBL" id="VSRR010014492">
    <property type="protein sequence ID" value="MPC57079.1"/>
    <property type="molecule type" value="Genomic_DNA"/>
</dbReference>
<evidence type="ECO:0000313" key="1">
    <source>
        <dbReference type="EMBL" id="MPC57079.1"/>
    </source>
</evidence>
<accession>A0A5B7GHP7</accession>
<gene>
    <name evidence="1" type="ORF">E2C01_051051</name>
</gene>
<reference evidence="1 2" key="1">
    <citation type="submission" date="2019-05" db="EMBL/GenBank/DDBJ databases">
        <title>Another draft genome of Portunus trituberculatus and its Hox gene families provides insights of decapod evolution.</title>
        <authorList>
            <person name="Jeong J.-H."/>
            <person name="Song I."/>
            <person name="Kim S."/>
            <person name="Choi T."/>
            <person name="Kim D."/>
            <person name="Ryu S."/>
            <person name="Kim W."/>
        </authorList>
    </citation>
    <scope>NUCLEOTIDE SEQUENCE [LARGE SCALE GENOMIC DNA]</scope>
    <source>
        <tissue evidence="1">Muscle</tissue>
    </source>
</reference>
<name>A0A5B7GHP7_PORTR</name>
<sequence>MSTDRTFSQHIITKASRKFIEWILSRGRRIFTNKNWGLQHMGYRVQFVHLTLYSWQRSERYLVIYVWKTIKELVPKRGV</sequence>
<protein>
    <submittedName>
        <fullName evidence="1">Uncharacterized protein</fullName>
    </submittedName>
</protein>
<evidence type="ECO:0000313" key="2">
    <source>
        <dbReference type="Proteomes" id="UP000324222"/>
    </source>
</evidence>
<dbReference type="Proteomes" id="UP000324222">
    <property type="component" value="Unassembled WGS sequence"/>
</dbReference>
<keyword evidence="2" id="KW-1185">Reference proteome</keyword>
<organism evidence="1 2">
    <name type="scientific">Portunus trituberculatus</name>
    <name type="common">Swimming crab</name>
    <name type="synonym">Neptunus trituberculatus</name>
    <dbReference type="NCBI Taxonomy" id="210409"/>
    <lineage>
        <taxon>Eukaryota</taxon>
        <taxon>Metazoa</taxon>
        <taxon>Ecdysozoa</taxon>
        <taxon>Arthropoda</taxon>
        <taxon>Crustacea</taxon>
        <taxon>Multicrustacea</taxon>
        <taxon>Malacostraca</taxon>
        <taxon>Eumalacostraca</taxon>
        <taxon>Eucarida</taxon>
        <taxon>Decapoda</taxon>
        <taxon>Pleocyemata</taxon>
        <taxon>Brachyura</taxon>
        <taxon>Eubrachyura</taxon>
        <taxon>Portunoidea</taxon>
        <taxon>Portunidae</taxon>
        <taxon>Portuninae</taxon>
        <taxon>Portunus</taxon>
    </lineage>
</organism>
<dbReference type="AlphaFoldDB" id="A0A5B7GHP7"/>